<evidence type="ECO:0000313" key="2">
    <source>
        <dbReference type="EMBL" id="KUJ14212.1"/>
    </source>
</evidence>
<dbReference type="InParanoid" id="A0A194X302"/>
<name>A0A194X302_MOLSC</name>
<organism evidence="2 3">
    <name type="scientific">Mollisia scopiformis</name>
    <name type="common">Conifer needle endophyte fungus</name>
    <name type="synonym">Phialocephala scopiformis</name>
    <dbReference type="NCBI Taxonomy" id="149040"/>
    <lineage>
        <taxon>Eukaryota</taxon>
        <taxon>Fungi</taxon>
        <taxon>Dikarya</taxon>
        <taxon>Ascomycota</taxon>
        <taxon>Pezizomycotina</taxon>
        <taxon>Leotiomycetes</taxon>
        <taxon>Helotiales</taxon>
        <taxon>Mollisiaceae</taxon>
        <taxon>Mollisia</taxon>
    </lineage>
</organism>
<feature type="compositionally biased region" description="Polar residues" evidence="1">
    <location>
        <begin position="354"/>
        <end position="374"/>
    </location>
</feature>
<evidence type="ECO:0000256" key="1">
    <source>
        <dbReference type="SAM" id="MobiDB-lite"/>
    </source>
</evidence>
<dbReference type="EMBL" id="KQ947420">
    <property type="protein sequence ID" value="KUJ14212.1"/>
    <property type="molecule type" value="Genomic_DNA"/>
</dbReference>
<evidence type="ECO:0000313" key="3">
    <source>
        <dbReference type="Proteomes" id="UP000070700"/>
    </source>
</evidence>
<accession>A0A194X302</accession>
<keyword evidence="3" id="KW-1185">Reference proteome</keyword>
<proteinExistence type="predicted"/>
<protein>
    <submittedName>
        <fullName evidence="2">Uncharacterized protein</fullName>
    </submittedName>
</protein>
<dbReference type="AlphaFoldDB" id="A0A194X302"/>
<dbReference type="Proteomes" id="UP000070700">
    <property type="component" value="Unassembled WGS sequence"/>
</dbReference>
<reference evidence="2 3" key="1">
    <citation type="submission" date="2015-10" db="EMBL/GenBank/DDBJ databases">
        <title>Full genome of DAOMC 229536 Phialocephala scopiformis, a fungal endophyte of spruce producing the potent anti-insectan compound rugulosin.</title>
        <authorList>
            <consortium name="DOE Joint Genome Institute"/>
            <person name="Walker A.K."/>
            <person name="Frasz S.L."/>
            <person name="Seifert K.A."/>
            <person name="Miller J.D."/>
            <person name="Mondo S.J."/>
            <person name="Labutti K."/>
            <person name="Lipzen A."/>
            <person name="Dockter R."/>
            <person name="Kennedy M."/>
            <person name="Grigoriev I.V."/>
            <person name="Spatafora J.W."/>
        </authorList>
    </citation>
    <scope>NUCLEOTIDE SEQUENCE [LARGE SCALE GENOMIC DNA]</scope>
    <source>
        <strain evidence="2 3">CBS 120377</strain>
    </source>
</reference>
<dbReference type="GeneID" id="28814974"/>
<dbReference type="OrthoDB" id="3235083at2759"/>
<gene>
    <name evidence="2" type="ORF">LY89DRAFT_132544</name>
</gene>
<feature type="region of interest" description="Disordered" evidence="1">
    <location>
        <begin position="344"/>
        <end position="374"/>
    </location>
</feature>
<sequence>MAVEEVFSAVVDSLETLFPTFTSFLKNAVRAGKKKLMALLGYKFDIARVRKTREVLIATFKATQTKTNIFMKTNKAAIVEGMDLARDKIDDYIKDKRPHPKTPDGKKSMLAWLFDNPIMKFLMRFNPFSILIEAAQGAIAEEFGDEFRIPDFSPLVKIFSETIPKALEAQLANAMRLIDSLMIRLQGFVANPKSILDQISSFLADSFWTIFDAISNLITMFWEVATGVFQQAFELISGVWRIPYVTSIFEYTTGQEYSFLNVTSFVGAALLNMLVGDKNRLPFDVHSRPDEFINNIQDKDLDIRSVFEEAFKKISKPTNPHPATINMSAMSAFSMVAMNTSSNVSKVGAPSQGKPKQSTGISRNEMSRANPTLSRVQKQGRVAIRSSTRKFSMLTTAPNNGLLQVSEFFECSQLWLKSQSPSQKRCHAWLEVPSLPSGALEWEVFVVSLFHWDAYSIWSFGNVPWMPVKT</sequence>
<dbReference type="KEGG" id="psco:LY89DRAFT_132544"/>
<dbReference type="RefSeq" id="XP_018068567.1">
    <property type="nucleotide sequence ID" value="XM_018205248.1"/>
</dbReference>